<evidence type="ECO:0000313" key="2">
    <source>
        <dbReference type="EMBL" id="ADD96254.1"/>
    </source>
</evidence>
<dbReference type="AlphaFoldDB" id="D6PKK3"/>
<reference evidence="2" key="1">
    <citation type="journal article" date="2010" name="ISME J.">
        <title>Metagenome of the Mediterranean deep chlorophyll maximum studied by direct and fosmid library 454 pyrosequencing.</title>
        <authorList>
            <person name="Ghai R."/>
            <person name="Martin-Cuadrado A.B."/>
            <person name="Molto A.G."/>
            <person name="Heredia I.G."/>
            <person name="Cabrera R."/>
            <person name="Martin J."/>
            <person name="Verdu M."/>
            <person name="Deschamps P."/>
            <person name="Moreira D."/>
            <person name="Lopez-Garcia P."/>
            <person name="Mira A."/>
            <person name="Rodriguez-Valera F."/>
        </authorList>
    </citation>
    <scope>NUCLEOTIDE SEQUENCE</scope>
</reference>
<proteinExistence type="predicted"/>
<organism evidence="2">
    <name type="scientific">uncultured organism MedDCM-OCT-S08-C1388</name>
    <dbReference type="NCBI Taxonomy" id="743628"/>
    <lineage>
        <taxon>unclassified sequences</taxon>
        <taxon>environmental samples</taxon>
    </lineage>
</organism>
<dbReference type="InterPro" id="IPR004045">
    <property type="entry name" value="Glutathione_S-Trfase_N"/>
</dbReference>
<dbReference type="InterPro" id="IPR050983">
    <property type="entry name" value="GST_Omega/HSP26"/>
</dbReference>
<dbReference type="SUPFAM" id="SSF52833">
    <property type="entry name" value="Thioredoxin-like"/>
    <property type="match status" value="1"/>
</dbReference>
<accession>D6PKK3</accession>
<dbReference type="Gene3D" id="1.20.1050.10">
    <property type="match status" value="1"/>
</dbReference>
<protein>
    <recommendedName>
        <fullName evidence="1">GST N-terminal domain-containing protein</fullName>
    </recommendedName>
</protein>
<dbReference type="InterPro" id="IPR036249">
    <property type="entry name" value="Thioredoxin-like_sf"/>
</dbReference>
<name>D6PKK3_9ZZZZ</name>
<dbReference type="EMBL" id="GU943127">
    <property type="protein sequence ID" value="ADD96254.1"/>
    <property type="molecule type" value="Genomic_DNA"/>
</dbReference>
<dbReference type="Gene3D" id="3.40.30.10">
    <property type="entry name" value="Glutaredoxin"/>
    <property type="match status" value="1"/>
</dbReference>
<dbReference type="PANTHER" id="PTHR43968:SF6">
    <property type="entry name" value="GLUTATHIONE S-TRANSFERASE OMEGA"/>
    <property type="match status" value="1"/>
</dbReference>
<dbReference type="PROSITE" id="PS50404">
    <property type="entry name" value="GST_NTER"/>
    <property type="match status" value="1"/>
</dbReference>
<sequence length="102" mass="11751">MTLLANRRSAILLFSLPNCLDSHRTRIVIKEKEISAEVHEVDTNKIPDEIKVISPYDQYPSLVDRELILQNSRVIIEYLDERFPHPPLLPVDPISRANLGLH</sequence>
<feature type="domain" description="GST N-terminal" evidence="1">
    <location>
        <begin position="9"/>
        <end position="87"/>
    </location>
</feature>
<evidence type="ECO:0000259" key="1">
    <source>
        <dbReference type="PROSITE" id="PS50404"/>
    </source>
</evidence>
<dbReference type="PANTHER" id="PTHR43968">
    <property type="match status" value="1"/>
</dbReference>
<dbReference type="Pfam" id="PF13417">
    <property type="entry name" value="GST_N_3"/>
    <property type="match status" value="1"/>
</dbReference>